<keyword evidence="3" id="KW-1133">Transmembrane helix</keyword>
<dbReference type="OrthoDB" id="5555675at2"/>
<protein>
    <submittedName>
        <fullName evidence="5">Cation transport ATPase</fullName>
    </submittedName>
</protein>
<dbReference type="GO" id="GO:0055070">
    <property type="term" value="P:copper ion homeostasis"/>
    <property type="evidence" value="ECO:0007669"/>
    <property type="project" value="TreeGrafter"/>
</dbReference>
<keyword evidence="6" id="KW-1185">Reference proteome</keyword>
<dbReference type="Gene3D" id="3.40.50.1000">
    <property type="entry name" value="HAD superfamily/HAD-like"/>
    <property type="match status" value="1"/>
</dbReference>
<sequence length="794" mass="84320">MNGSVLKPKISLGADSIRIEDGRIFAGTDPQLLRCFARRVLGLAELRSLALLPGEDAALIRFEVDAAHKKAFLARLSAAVGGQGQAIADSALPAWRVSEAVTFHRHGDLISTWEILGDSRGKLQLRHPGILQDPAFGLAAEQALRGLPGVKDASAIRSSGKLWVSYDGRIVTPAALLRAVERPAAHGSSPMAVPQAKPVDLTVANASVGLATVGELVLPLATPVCAGLLVVTNFGMLREAGQQLRRGKFGTPVWTTALLACSIVSGQVLAYALTDWSFRYWSRRWRKDVATHSQALARETIPAPEQARFLSTEGIEVMTPVEQLTPGHAIGAAEGDLIPVDGRVIEGSALVHETHLSGAATSVRKIPGDAVYAGSTVIAGRIQIEVERTGQETRAAQIAQSMARTVAAIPGDPALNQRSIALVDRTVPPTLAAAGVGLVVGDLFTVGAILHQDWLSGAELAVPLETSRDIKLAAGRGALILNPSALQRFHESKFVVLEDQPALRLRALDLGAMRSRIPETDALLQHVAGAGLYLGDERSAALARACAERGLVVRQPELQAMDADSVTVRDGKHRIVLRGAKPVGDTTAHLEVEIDGTAVAELEFRRAARMQAAEAVTRLRRHGFQVFLVSDQPEAETAALAQQLGVELHSGDLSVERKTLFLEGLRRRDVRPVWIGNSRTSPALREHAHVTVALAGGADLADDVAVDIVLLGESLEPLADIAALSAENRERIVKTCRTAMIPNLLCIVGAFAGLLNGITAGILANIAVYNVYRSAKASLRASAASRNQPARLTV</sequence>
<dbReference type="InterPro" id="IPR023214">
    <property type="entry name" value="HAD_sf"/>
</dbReference>
<dbReference type="SUPFAM" id="SSF56784">
    <property type="entry name" value="HAD-like"/>
    <property type="match status" value="1"/>
</dbReference>
<dbReference type="GO" id="GO:0016020">
    <property type="term" value="C:membrane"/>
    <property type="evidence" value="ECO:0007669"/>
    <property type="project" value="TreeGrafter"/>
</dbReference>
<evidence type="ECO:0000256" key="2">
    <source>
        <dbReference type="ARBA" id="ARBA00022967"/>
    </source>
</evidence>
<dbReference type="RefSeq" id="WP_085212537.1">
    <property type="nucleotide sequence ID" value="NZ_FXAM01000001.1"/>
</dbReference>
<proteinExistence type="predicted"/>
<dbReference type="GO" id="GO:0043682">
    <property type="term" value="F:P-type divalent copper transporter activity"/>
    <property type="evidence" value="ECO:0007669"/>
    <property type="project" value="TreeGrafter"/>
</dbReference>
<evidence type="ECO:0000256" key="1">
    <source>
        <dbReference type="ARBA" id="ARBA00022723"/>
    </source>
</evidence>
<dbReference type="SUPFAM" id="SSF81653">
    <property type="entry name" value="Calcium ATPase, transduction domain A"/>
    <property type="match status" value="1"/>
</dbReference>
<dbReference type="GO" id="GO:0005507">
    <property type="term" value="F:copper ion binding"/>
    <property type="evidence" value="ECO:0007669"/>
    <property type="project" value="TreeGrafter"/>
</dbReference>
<accession>A0A1Y6D358</accession>
<dbReference type="AlphaFoldDB" id="A0A1Y6D358"/>
<name>A0A1Y6D358_9GAMM</name>
<feature type="domain" description="P-type ATPase A" evidence="4">
    <location>
        <begin position="304"/>
        <end position="402"/>
    </location>
</feature>
<feature type="transmembrane region" description="Helical" evidence="3">
    <location>
        <begin position="747"/>
        <end position="772"/>
    </location>
</feature>
<organism evidence="5 6">
    <name type="scientific">Methylomagnum ishizawai</name>
    <dbReference type="NCBI Taxonomy" id="1760988"/>
    <lineage>
        <taxon>Bacteria</taxon>
        <taxon>Pseudomonadati</taxon>
        <taxon>Pseudomonadota</taxon>
        <taxon>Gammaproteobacteria</taxon>
        <taxon>Methylococcales</taxon>
        <taxon>Methylococcaceae</taxon>
        <taxon>Methylomagnum</taxon>
    </lineage>
</organism>
<keyword evidence="1" id="KW-0479">Metal-binding</keyword>
<evidence type="ECO:0000259" key="4">
    <source>
        <dbReference type="Pfam" id="PF00122"/>
    </source>
</evidence>
<dbReference type="InterPro" id="IPR059000">
    <property type="entry name" value="ATPase_P-type_domA"/>
</dbReference>
<dbReference type="EMBL" id="FXAM01000001">
    <property type="protein sequence ID" value="SMF94824.1"/>
    <property type="molecule type" value="Genomic_DNA"/>
</dbReference>
<dbReference type="Gene3D" id="2.70.150.10">
    <property type="entry name" value="Calcium-transporting ATPase, cytoplasmic transduction domain A"/>
    <property type="match status" value="1"/>
</dbReference>
<dbReference type="InterPro" id="IPR008250">
    <property type="entry name" value="ATPase_P-typ_transduc_dom_A_sf"/>
</dbReference>
<keyword evidence="2" id="KW-1278">Translocase</keyword>
<evidence type="ECO:0000313" key="6">
    <source>
        <dbReference type="Proteomes" id="UP000192923"/>
    </source>
</evidence>
<dbReference type="InterPro" id="IPR036412">
    <property type="entry name" value="HAD-like_sf"/>
</dbReference>
<dbReference type="Proteomes" id="UP000192923">
    <property type="component" value="Unassembled WGS sequence"/>
</dbReference>
<dbReference type="PANTHER" id="PTHR43520">
    <property type="entry name" value="ATP7, ISOFORM B"/>
    <property type="match status" value="1"/>
</dbReference>
<gene>
    <name evidence="5" type="ORF">SAMN02949497_2159</name>
</gene>
<keyword evidence="3" id="KW-0472">Membrane</keyword>
<dbReference type="PANTHER" id="PTHR43520:SF8">
    <property type="entry name" value="P-TYPE CU(+) TRANSPORTER"/>
    <property type="match status" value="1"/>
</dbReference>
<evidence type="ECO:0000313" key="5">
    <source>
        <dbReference type="EMBL" id="SMF94824.1"/>
    </source>
</evidence>
<dbReference type="STRING" id="1760988.SAMN02949497_2159"/>
<keyword evidence="3" id="KW-0812">Transmembrane</keyword>
<evidence type="ECO:0000256" key="3">
    <source>
        <dbReference type="SAM" id="Phobius"/>
    </source>
</evidence>
<dbReference type="Pfam" id="PF00122">
    <property type="entry name" value="E1-E2_ATPase"/>
    <property type="match status" value="1"/>
</dbReference>
<reference evidence="5 6" key="1">
    <citation type="submission" date="2016-12" db="EMBL/GenBank/DDBJ databases">
        <authorList>
            <person name="Song W.-J."/>
            <person name="Kurnit D.M."/>
        </authorList>
    </citation>
    <scope>NUCLEOTIDE SEQUENCE [LARGE SCALE GENOMIC DNA]</scope>
    <source>
        <strain evidence="5 6">175</strain>
    </source>
</reference>